<feature type="non-terminal residue" evidence="1">
    <location>
        <position position="1"/>
    </location>
</feature>
<organism evidence="1 2">
    <name type="scientific">Leptotrombidium deliense</name>
    <dbReference type="NCBI Taxonomy" id="299467"/>
    <lineage>
        <taxon>Eukaryota</taxon>
        <taxon>Metazoa</taxon>
        <taxon>Ecdysozoa</taxon>
        <taxon>Arthropoda</taxon>
        <taxon>Chelicerata</taxon>
        <taxon>Arachnida</taxon>
        <taxon>Acari</taxon>
        <taxon>Acariformes</taxon>
        <taxon>Trombidiformes</taxon>
        <taxon>Prostigmata</taxon>
        <taxon>Anystina</taxon>
        <taxon>Parasitengona</taxon>
        <taxon>Trombiculoidea</taxon>
        <taxon>Trombiculidae</taxon>
        <taxon>Leptotrombidium</taxon>
    </lineage>
</organism>
<dbReference type="EMBL" id="NCKV01004551">
    <property type="protein sequence ID" value="RWS24679.1"/>
    <property type="molecule type" value="Genomic_DNA"/>
</dbReference>
<dbReference type="VEuPathDB" id="VectorBase:LDEU007360"/>
<accession>A0A443SAU8</accession>
<keyword evidence="1" id="KW-0418">Kinase</keyword>
<evidence type="ECO:0000313" key="2">
    <source>
        <dbReference type="Proteomes" id="UP000288716"/>
    </source>
</evidence>
<gene>
    <name evidence="1" type="ORF">B4U80_10473</name>
</gene>
<dbReference type="AlphaFoldDB" id="A0A443SAU8"/>
<proteinExistence type="predicted"/>
<keyword evidence="2" id="KW-1185">Reference proteome</keyword>
<comment type="caution">
    <text evidence="1">The sequence shown here is derived from an EMBL/GenBank/DDBJ whole genome shotgun (WGS) entry which is preliminary data.</text>
</comment>
<sequence>LMIFLVCLTDCVLAFHTHGMQGRNFKNNETVQEITDESRNYRLLGSDSVVVLESRPTEELVPPSNLYILAGHENSY</sequence>
<reference evidence="1 2" key="1">
    <citation type="journal article" date="2018" name="Gigascience">
        <title>Genomes of trombidid mites reveal novel predicted allergens and laterally-transferred genes associated with secondary metabolism.</title>
        <authorList>
            <person name="Dong X."/>
            <person name="Chaisiri K."/>
            <person name="Xia D."/>
            <person name="Armstrong S.D."/>
            <person name="Fang Y."/>
            <person name="Donnelly M.J."/>
            <person name="Kadowaki T."/>
            <person name="McGarry J.W."/>
            <person name="Darby A.C."/>
            <person name="Makepeace B.L."/>
        </authorList>
    </citation>
    <scope>NUCLEOTIDE SEQUENCE [LARGE SCALE GENOMIC DNA]</scope>
    <source>
        <strain evidence="1">UoL-UT</strain>
    </source>
</reference>
<keyword evidence="1" id="KW-0808">Transferase</keyword>
<dbReference type="STRING" id="299467.A0A443SAU8"/>
<protein>
    <submittedName>
        <fullName evidence="1">Mitogen-activated protein kinase kinase kinase kinase 5-like protein</fullName>
    </submittedName>
</protein>
<dbReference type="GO" id="GO:0016301">
    <property type="term" value="F:kinase activity"/>
    <property type="evidence" value="ECO:0007669"/>
    <property type="project" value="UniProtKB-KW"/>
</dbReference>
<dbReference type="Proteomes" id="UP000288716">
    <property type="component" value="Unassembled WGS sequence"/>
</dbReference>
<name>A0A443SAU8_9ACAR</name>
<dbReference type="OrthoDB" id="8693905at2759"/>
<evidence type="ECO:0000313" key="1">
    <source>
        <dbReference type="EMBL" id="RWS24679.1"/>
    </source>
</evidence>